<dbReference type="InterPro" id="IPR037460">
    <property type="entry name" value="SEST-like"/>
</dbReference>
<feature type="signal peptide" evidence="2">
    <location>
        <begin position="1"/>
        <end position="21"/>
    </location>
</feature>
<keyword evidence="2" id="KW-0732">Signal</keyword>
<organism evidence="3 4">
    <name type="scientific">Periconia digitata</name>
    <dbReference type="NCBI Taxonomy" id="1303443"/>
    <lineage>
        <taxon>Eukaryota</taxon>
        <taxon>Fungi</taxon>
        <taxon>Dikarya</taxon>
        <taxon>Ascomycota</taxon>
        <taxon>Pezizomycotina</taxon>
        <taxon>Dothideomycetes</taxon>
        <taxon>Pleosporomycetidae</taxon>
        <taxon>Pleosporales</taxon>
        <taxon>Massarineae</taxon>
        <taxon>Periconiaceae</taxon>
        <taxon>Periconia</taxon>
    </lineage>
</organism>
<reference evidence="3" key="1">
    <citation type="submission" date="2023-01" db="EMBL/GenBank/DDBJ databases">
        <authorList>
            <person name="Van Ghelder C."/>
            <person name="Rancurel C."/>
        </authorList>
    </citation>
    <scope>NUCLEOTIDE SEQUENCE</scope>
    <source>
        <strain evidence="3">CNCM I-4278</strain>
    </source>
</reference>
<dbReference type="AlphaFoldDB" id="A0A9W4UL42"/>
<dbReference type="CDD" id="cd01823">
    <property type="entry name" value="SEST_like"/>
    <property type="match status" value="1"/>
</dbReference>
<dbReference type="PANTHER" id="PTHR37981:SF1">
    <property type="entry name" value="SGNH HYDROLASE-TYPE ESTERASE DOMAIN-CONTAINING PROTEIN"/>
    <property type="match status" value="1"/>
</dbReference>
<dbReference type="Pfam" id="PF00657">
    <property type="entry name" value="Lipase_GDSL"/>
    <property type="match status" value="1"/>
</dbReference>
<feature type="compositionally biased region" description="Polar residues" evidence="1">
    <location>
        <begin position="417"/>
        <end position="438"/>
    </location>
</feature>
<keyword evidence="4" id="KW-1185">Reference proteome</keyword>
<dbReference type="OrthoDB" id="21678at2759"/>
<evidence type="ECO:0000256" key="2">
    <source>
        <dbReference type="SAM" id="SignalP"/>
    </source>
</evidence>
<gene>
    <name evidence="3" type="ORF">PDIGIT_LOCUS9972</name>
</gene>
<feature type="chain" id="PRO_5040791650" description="SGNH hydrolase-type esterase domain-containing protein" evidence="2">
    <location>
        <begin position="22"/>
        <end position="444"/>
    </location>
</feature>
<feature type="region of interest" description="Disordered" evidence="1">
    <location>
        <begin position="417"/>
        <end position="444"/>
    </location>
</feature>
<name>A0A9W4UL42_9PLEO</name>
<protein>
    <recommendedName>
        <fullName evidence="5">SGNH hydrolase-type esterase domain-containing protein</fullName>
    </recommendedName>
</protein>
<comment type="caution">
    <text evidence="3">The sequence shown here is derived from an EMBL/GenBank/DDBJ whole genome shotgun (WGS) entry which is preliminary data.</text>
</comment>
<dbReference type="PANTHER" id="PTHR37981">
    <property type="entry name" value="LIPASE 2"/>
    <property type="match status" value="1"/>
</dbReference>
<evidence type="ECO:0000313" key="4">
    <source>
        <dbReference type="Proteomes" id="UP001152607"/>
    </source>
</evidence>
<evidence type="ECO:0000256" key="1">
    <source>
        <dbReference type="SAM" id="MobiDB-lite"/>
    </source>
</evidence>
<evidence type="ECO:0000313" key="3">
    <source>
        <dbReference type="EMBL" id="CAI6336866.1"/>
    </source>
</evidence>
<sequence>MSRLYLTSLLALAVDLRGAFSYPTNTSEVSLLARDDGEFIFAALGDSWASGVTYTPFNSYDGNKDNCKRYSYAWSTVVANHGSDWLPDGKKAKLEFVACSGAKTENVMEQMDKTTRPKITLMEIGGNDADFYPLADSCLFHSHRDKNYGKRYEEDDAEHPGGECRREIKEVRGRVETDGIKKSIKGVINQWRYHPANAGNEASLYLHGYPWFFGDSEECNDWDFTVFYNSDPAKNQKLVHDLRTDFNKMIDQMNRNIREAVEEYQDPKIKYIDINPAFDQRRFCEPGASWWSQLNYNNGVWIWNNPARWIITIKNGNKERKYGKLFESPPQDEVEKMLAHPNEPVMLDDGDTISRTYSDPDDENHSMTLEGSLKDFQNFRSGGGDGSVSRTLHPTQPGHEAMAKIIIERLKKDFKSGVTQQPWGSNNCPAGCKCSSSGAPPLCS</sequence>
<dbReference type="InterPro" id="IPR001087">
    <property type="entry name" value="GDSL"/>
</dbReference>
<dbReference type="GO" id="GO:0016788">
    <property type="term" value="F:hydrolase activity, acting on ester bonds"/>
    <property type="evidence" value="ECO:0007669"/>
    <property type="project" value="InterPro"/>
</dbReference>
<dbReference type="InterPro" id="IPR036514">
    <property type="entry name" value="SGNH_hydro_sf"/>
</dbReference>
<proteinExistence type="predicted"/>
<dbReference type="Proteomes" id="UP001152607">
    <property type="component" value="Unassembled WGS sequence"/>
</dbReference>
<dbReference type="GO" id="GO:0006629">
    <property type="term" value="P:lipid metabolic process"/>
    <property type="evidence" value="ECO:0007669"/>
    <property type="project" value="TreeGrafter"/>
</dbReference>
<accession>A0A9W4UL42</accession>
<dbReference type="SUPFAM" id="SSF52266">
    <property type="entry name" value="SGNH hydrolase"/>
    <property type="match status" value="1"/>
</dbReference>
<evidence type="ECO:0008006" key="5">
    <source>
        <dbReference type="Google" id="ProtNLM"/>
    </source>
</evidence>
<dbReference type="Gene3D" id="3.40.50.1110">
    <property type="entry name" value="SGNH hydrolase"/>
    <property type="match status" value="1"/>
</dbReference>
<dbReference type="EMBL" id="CAOQHR010000007">
    <property type="protein sequence ID" value="CAI6336866.1"/>
    <property type="molecule type" value="Genomic_DNA"/>
</dbReference>